<proteinExistence type="predicted"/>
<dbReference type="Proteomes" id="UP000218209">
    <property type="component" value="Unassembled WGS sequence"/>
</dbReference>
<sequence>MWVIALTQPPGTCDEIWDFGLGLLAATTTVACRSRPVAVAEAPGARAWRLTRAEGRQQTVRDRCRGGSGEWRPGERVNSAPRPPR</sequence>
<name>A0A1X6P4C3_PORUM</name>
<evidence type="ECO:0000313" key="2">
    <source>
        <dbReference type="EMBL" id="OSX75605.1"/>
    </source>
</evidence>
<evidence type="ECO:0000313" key="3">
    <source>
        <dbReference type="Proteomes" id="UP000218209"/>
    </source>
</evidence>
<feature type="compositionally biased region" description="Basic and acidic residues" evidence="1">
    <location>
        <begin position="54"/>
        <end position="65"/>
    </location>
</feature>
<dbReference type="EMBL" id="KV918898">
    <property type="protein sequence ID" value="OSX75605.1"/>
    <property type="molecule type" value="Genomic_DNA"/>
</dbReference>
<accession>A0A1X6P4C3</accession>
<dbReference type="AlphaFoldDB" id="A0A1X6P4C3"/>
<organism evidence="2 3">
    <name type="scientific">Porphyra umbilicalis</name>
    <name type="common">Purple laver</name>
    <name type="synonym">Red alga</name>
    <dbReference type="NCBI Taxonomy" id="2786"/>
    <lineage>
        <taxon>Eukaryota</taxon>
        <taxon>Rhodophyta</taxon>
        <taxon>Bangiophyceae</taxon>
        <taxon>Bangiales</taxon>
        <taxon>Bangiaceae</taxon>
        <taxon>Porphyra</taxon>
    </lineage>
</organism>
<evidence type="ECO:0000256" key="1">
    <source>
        <dbReference type="SAM" id="MobiDB-lite"/>
    </source>
</evidence>
<feature type="region of interest" description="Disordered" evidence="1">
    <location>
        <begin position="54"/>
        <end position="85"/>
    </location>
</feature>
<reference evidence="2 3" key="1">
    <citation type="submission" date="2017-03" db="EMBL/GenBank/DDBJ databases">
        <title>WGS assembly of Porphyra umbilicalis.</title>
        <authorList>
            <person name="Brawley S.H."/>
            <person name="Blouin N.A."/>
            <person name="Ficko-Blean E."/>
            <person name="Wheeler G.L."/>
            <person name="Lohr M."/>
            <person name="Goodson H.V."/>
            <person name="Jenkins J.W."/>
            <person name="Blaby-Haas C.E."/>
            <person name="Helliwell K.E."/>
            <person name="Chan C."/>
            <person name="Marriage T."/>
            <person name="Bhattacharya D."/>
            <person name="Klein A.S."/>
            <person name="Badis Y."/>
            <person name="Brodie J."/>
            <person name="Cao Y."/>
            <person name="Collen J."/>
            <person name="Dittami S.M."/>
            <person name="Gachon C.M."/>
            <person name="Green B.R."/>
            <person name="Karpowicz S."/>
            <person name="Kim J.W."/>
            <person name="Kudahl U."/>
            <person name="Lin S."/>
            <person name="Michel G."/>
            <person name="Mittag M."/>
            <person name="Olson B.J."/>
            <person name="Pangilinan J."/>
            <person name="Peng Y."/>
            <person name="Qiu H."/>
            <person name="Shu S."/>
            <person name="Singer J.T."/>
            <person name="Smith A.G."/>
            <person name="Sprecher B.N."/>
            <person name="Wagner V."/>
            <person name="Wang W."/>
            <person name="Wang Z.-Y."/>
            <person name="Yan J."/>
            <person name="Yarish C."/>
            <person name="Zoeuner-Riek S."/>
            <person name="Zhuang Y."/>
            <person name="Zou Y."/>
            <person name="Lindquist E.A."/>
            <person name="Grimwood J."/>
            <person name="Barry K."/>
            <person name="Rokhsar D.S."/>
            <person name="Schmutz J."/>
            <person name="Stiller J.W."/>
            <person name="Grossman A.R."/>
            <person name="Prochnik S.E."/>
        </authorList>
    </citation>
    <scope>NUCLEOTIDE SEQUENCE [LARGE SCALE GENOMIC DNA]</scope>
    <source>
        <strain evidence="2">4086291</strain>
    </source>
</reference>
<gene>
    <name evidence="2" type="ORF">BU14_0230s0028</name>
</gene>
<protein>
    <submittedName>
        <fullName evidence="2">Uncharacterized protein</fullName>
    </submittedName>
</protein>
<keyword evidence="3" id="KW-1185">Reference proteome</keyword>